<reference evidence="3 4" key="1">
    <citation type="journal article" date="2024" name="G3 (Bethesda)">
        <title>Genome assembly of Hibiscus sabdariffa L. provides insights into metabolisms of medicinal natural products.</title>
        <authorList>
            <person name="Kim T."/>
        </authorList>
    </citation>
    <scope>NUCLEOTIDE SEQUENCE [LARGE SCALE GENOMIC DNA]</scope>
    <source>
        <strain evidence="3">TK-2024</strain>
        <tissue evidence="3">Old leaves</tissue>
    </source>
</reference>
<keyword evidence="4" id="KW-1185">Reference proteome</keyword>
<gene>
    <name evidence="3" type="ORF">V6N12_000534</name>
</gene>
<organism evidence="3 4">
    <name type="scientific">Hibiscus sabdariffa</name>
    <name type="common">roselle</name>
    <dbReference type="NCBI Taxonomy" id="183260"/>
    <lineage>
        <taxon>Eukaryota</taxon>
        <taxon>Viridiplantae</taxon>
        <taxon>Streptophyta</taxon>
        <taxon>Embryophyta</taxon>
        <taxon>Tracheophyta</taxon>
        <taxon>Spermatophyta</taxon>
        <taxon>Magnoliopsida</taxon>
        <taxon>eudicotyledons</taxon>
        <taxon>Gunneridae</taxon>
        <taxon>Pentapetalae</taxon>
        <taxon>rosids</taxon>
        <taxon>malvids</taxon>
        <taxon>Malvales</taxon>
        <taxon>Malvaceae</taxon>
        <taxon>Malvoideae</taxon>
        <taxon>Hibiscus</taxon>
    </lineage>
</organism>
<dbReference type="Pfam" id="PF14111">
    <property type="entry name" value="DUF4283"/>
    <property type="match status" value="1"/>
</dbReference>
<feature type="compositionally biased region" description="Low complexity" evidence="1">
    <location>
        <begin position="216"/>
        <end position="234"/>
    </location>
</feature>
<sequence length="301" mass="32537">MSRDSPSLAATVFTPDVMQPFVAVNNSRPNVDPPDPGRHHDPMSLGLASDMDAGVNVFTENKEVALVEGDVTHSMVDGLISIVFSKQVQALAVKNFDLTMVVKLLGRRIGYNTLHSRLLDIWKPTEAFRLMDIENDYFLVTFKSRSDYSNAISGGPWMIPVLLLQSLILILSLRMKLPKSRLLTPTLIPDDSRSGSAAPGLPLPTAVDPRGKGKRPYATSSSKSGPSPSRQNSSLCNTRFTLFPRPPTWLNKSNHSAVVVSESDDPVILTDDSIPAMSLSSSNVATCKPECSFAVGVATGS</sequence>
<name>A0ABR2AIY5_9ROSI</name>
<dbReference type="Proteomes" id="UP001472677">
    <property type="component" value="Unassembled WGS sequence"/>
</dbReference>
<feature type="region of interest" description="Disordered" evidence="1">
    <location>
        <begin position="188"/>
        <end position="235"/>
    </location>
</feature>
<proteinExistence type="predicted"/>
<dbReference type="EMBL" id="JBBPBM010000623">
    <property type="protein sequence ID" value="KAK8493321.1"/>
    <property type="molecule type" value="Genomic_DNA"/>
</dbReference>
<dbReference type="InterPro" id="IPR025558">
    <property type="entry name" value="DUF4283"/>
</dbReference>
<evidence type="ECO:0000259" key="2">
    <source>
        <dbReference type="Pfam" id="PF14111"/>
    </source>
</evidence>
<feature type="domain" description="DUF4283" evidence="2">
    <location>
        <begin position="95"/>
        <end position="159"/>
    </location>
</feature>
<accession>A0ABR2AIY5</accession>
<comment type="caution">
    <text evidence="3">The sequence shown here is derived from an EMBL/GenBank/DDBJ whole genome shotgun (WGS) entry which is preliminary data.</text>
</comment>
<evidence type="ECO:0000256" key="1">
    <source>
        <dbReference type="SAM" id="MobiDB-lite"/>
    </source>
</evidence>
<evidence type="ECO:0000313" key="4">
    <source>
        <dbReference type="Proteomes" id="UP001472677"/>
    </source>
</evidence>
<evidence type="ECO:0000313" key="3">
    <source>
        <dbReference type="EMBL" id="KAK8493321.1"/>
    </source>
</evidence>
<protein>
    <recommendedName>
        <fullName evidence="2">DUF4283 domain-containing protein</fullName>
    </recommendedName>
</protein>
<feature type="non-terminal residue" evidence="3">
    <location>
        <position position="301"/>
    </location>
</feature>